<dbReference type="OrthoDB" id="5835829at2759"/>
<evidence type="ECO:0000256" key="1">
    <source>
        <dbReference type="ARBA" id="ARBA00022679"/>
    </source>
</evidence>
<dbReference type="Pfam" id="PF06722">
    <property type="entry name" value="EryCIII-like_C"/>
    <property type="match status" value="1"/>
</dbReference>
<dbReference type="PANTHER" id="PTHR48050">
    <property type="entry name" value="STEROL 3-BETA-GLUCOSYLTRANSFERASE"/>
    <property type="match status" value="1"/>
</dbReference>
<feature type="domain" description="Erythromycin biosynthesis protein CIII-like C-terminal" evidence="3">
    <location>
        <begin position="342"/>
        <end position="443"/>
    </location>
</feature>
<keyword evidence="5" id="KW-1185">Reference proteome</keyword>
<dbReference type="CDD" id="cd03784">
    <property type="entry name" value="GT1_Gtf-like"/>
    <property type="match status" value="1"/>
</dbReference>
<dbReference type="PANTHER" id="PTHR48050:SF13">
    <property type="entry name" value="STEROL 3-BETA-GLUCOSYLTRANSFERASE UGT80A2"/>
    <property type="match status" value="1"/>
</dbReference>
<dbReference type="GO" id="GO:0008194">
    <property type="term" value="F:UDP-glycosyltransferase activity"/>
    <property type="evidence" value="ECO:0007669"/>
    <property type="project" value="InterPro"/>
</dbReference>
<evidence type="ECO:0000313" key="5">
    <source>
        <dbReference type="Proteomes" id="UP000310108"/>
    </source>
</evidence>
<evidence type="ECO:0000256" key="2">
    <source>
        <dbReference type="SAM" id="MobiDB-lite"/>
    </source>
</evidence>
<accession>A0A4U6X0F9</accession>
<proteinExistence type="predicted"/>
<name>A0A4U6X0F9_9PEZI</name>
<dbReference type="AlphaFoldDB" id="A0A4U6X0F9"/>
<dbReference type="InterPro" id="IPR050426">
    <property type="entry name" value="Glycosyltransferase_28"/>
</dbReference>
<dbReference type="InterPro" id="IPR002213">
    <property type="entry name" value="UDP_glucos_trans"/>
</dbReference>
<organism evidence="4 5">
    <name type="scientific">Colletotrichum tanaceti</name>
    <dbReference type="NCBI Taxonomy" id="1306861"/>
    <lineage>
        <taxon>Eukaryota</taxon>
        <taxon>Fungi</taxon>
        <taxon>Dikarya</taxon>
        <taxon>Ascomycota</taxon>
        <taxon>Pezizomycotina</taxon>
        <taxon>Sordariomycetes</taxon>
        <taxon>Hypocreomycetidae</taxon>
        <taxon>Glomerellales</taxon>
        <taxon>Glomerellaceae</taxon>
        <taxon>Colletotrichum</taxon>
        <taxon>Colletotrichum destructivum species complex</taxon>
    </lineage>
</organism>
<dbReference type="GO" id="GO:0016758">
    <property type="term" value="F:hexosyltransferase activity"/>
    <property type="evidence" value="ECO:0007669"/>
    <property type="project" value="UniProtKB-ARBA"/>
</dbReference>
<keyword evidence="1" id="KW-0808">Transferase</keyword>
<comment type="caution">
    <text evidence="4">The sequence shown here is derived from an EMBL/GenBank/DDBJ whole genome shotgun (WGS) entry which is preliminary data.</text>
</comment>
<gene>
    <name evidence="4" type="primary">rebG</name>
    <name evidence="4" type="ORF">CTA1_2027</name>
</gene>
<dbReference type="Gene3D" id="3.40.50.2000">
    <property type="entry name" value="Glycogen Phosphorylase B"/>
    <property type="match status" value="2"/>
</dbReference>
<reference evidence="4 5" key="1">
    <citation type="journal article" date="2019" name="PLoS ONE">
        <title>Comparative genome analysis indicates high evolutionary potential of pathogenicity genes in Colletotrichum tanaceti.</title>
        <authorList>
            <person name="Lelwala R.V."/>
            <person name="Korhonen P.K."/>
            <person name="Young N.D."/>
            <person name="Scott J.B."/>
            <person name="Ades P.A."/>
            <person name="Gasser R.B."/>
            <person name="Taylor P.W.J."/>
        </authorList>
    </citation>
    <scope>NUCLEOTIDE SEQUENCE [LARGE SCALE GENOMIC DNA]</scope>
    <source>
        <strain evidence="4">BRIP57314</strain>
    </source>
</reference>
<evidence type="ECO:0000259" key="3">
    <source>
        <dbReference type="Pfam" id="PF06722"/>
    </source>
</evidence>
<dbReference type="SUPFAM" id="SSF53756">
    <property type="entry name" value="UDP-Glycosyltransferase/glycogen phosphorylase"/>
    <property type="match status" value="1"/>
</dbReference>
<evidence type="ECO:0000313" key="4">
    <source>
        <dbReference type="EMBL" id="TKW48363.1"/>
    </source>
</evidence>
<feature type="region of interest" description="Disordered" evidence="2">
    <location>
        <begin position="1"/>
        <end position="22"/>
    </location>
</feature>
<dbReference type="EMBL" id="PJEX01001107">
    <property type="protein sequence ID" value="TKW48363.1"/>
    <property type="molecule type" value="Genomic_DNA"/>
</dbReference>
<dbReference type="STRING" id="1306861.A0A4U6X0F9"/>
<dbReference type="InterPro" id="IPR010610">
    <property type="entry name" value="EryCIII-like_C"/>
</dbReference>
<protein>
    <submittedName>
        <fullName evidence="4">4'-demethylrebeccamycin synthase</fullName>
    </submittedName>
</protein>
<dbReference type="Proteomes" id="UP000310108">
    <property type="component" value="Unassembled WGS sequence"/>
</dbReference>
<sequence length="470" mass="49396">MTRHDMHLSTPPDGSSSAASAPTVASPSAVANASRKPLKFLLHCFSATGHVLPMQAVARELVERGHEVVWTTVAPQASRVAASGARFVPADEVLEVDARLEGADPKDMVETAEVMFAGRLAAQVADVRRALATFAPAEGGPDLVLNDALPQGVAALYELGEIPPYATLGVVPLYLPDIGPEPVQHAAQSALGLLISRPQLVLPTINPDRETLRLPPLKLTDTYAYSPFLHIQASCPSLEFQEGPEPILPQAHYVGPLVTRLAGVGLGGGGGGVPAWWDDVVNATSVIGITQGTFAMNPASLIIPAIRALQDLDDGRHLLVVPSKLADEIRETMGVAQGGGSGLGANVRIADWVPYDMLLPRCRVLVTNGGYGSVTQALSHGVPLVCAGTSEDKKDTAARVTWVGAGIDLKTDTPSVDQVRDAVRRVLDEAAFRDSAARIGRELNSLGGVKRACDLLEKAAIEQRVAKGGQ</sequence>